<gene>
    <name evidence="1" type="ORF">OL497_04090</name>
</gene>
<accession>A0ABT3IGJ0</accession>
<reference evidence="1 2" key="1">
    <citation type="submission" date="2022-10" db="EMBL/GenBank/DDBJ databases">
        <title>Chitinophaga nivalis PC15 sp. nov., isolated from Pyeongchang county, South Korea.</title>
        <authorList>
            <person name="Trinh H.N."/>
        </authorList>
    </citation>
    <scope>NUCLEOTIDE SEQUENCE [LARGE SCALE GENOMIC DNA]</scope>
    <source>
        <strain evidence="1 2">PC14</strain>
    </source>
</reference>
<name>A0ABT3IGJ0_9BACT</name>
<proteinExistence type="predicted"/>
<keyword evidence="2" id="KW-1185">Reference proteome</keyword>
<evidence type="ECO:0000313" key="2">
    <source>
        <dbReference type="Proteomes" id="UP001207742"/>
    </source>
</evidence>
<protein>
    <submittedName>
        <fullName evidence="1">Uncharacterized protein</fullName>
    </submittedName>
</protein>
<organism evidence="1 2">
    <name type="scientific">Chitinophaga nivalis</name>
    <dbReference type="NCBI Taxonomy" id="2991709"/>
    <lineage>
        <taxon>Bacteria</taxon>
        <taxon>Pseudomonadati</taxon>
        <taxon>Bacteroidota</taxon>
        <taxon>Chitinophagia</taxon>
        <taxon>Chitinophagales</taxon>
        <taxon>Chitinophagaceae</taxon>
        <taxon>Chitinophaga</taxon>
    </lineage>
</organism>
<dbReference type="Proteomes" id="UP001207742">
    <property type="component" value="Unassembled WGS sequence"/>
</dbReference>
<sequence>MKSTKIVLTALAVVAVIGGAFAFKSVGSNPPEQIFYKKRGQEKLVLLPNATSKVTPTLVSTPLDLEKGFYTTTVISSTTPTIAAYVANAQ</sequence>
<dbReference type="RefSeq" id="WP_264728007.1">
    <property type="nucleotide sequence ID" value="NZ_JAPDNR010000001.1"/>
</dbReference>
<evidence type="ECO:0000313" key="1">
    <source>
        <dbReference type="EMBL" id="MCW3483056.1"/>
    </source>
</evidence>
<dbReference type="EMBL" id="JAPDNS010000001">
    <property type="protein sequence ID" value="MCW3483056.1"/>
    <property type="molecule type" value="Genomic_DNA"/>
</dbReference>
<comment type="caution">
    <text evidence="1">The sequence shown here is derived from an EMBL/GenBank/DDBJ whole genome shotgun (WGS) entry which is preliminary data.</text>
</comment>